<comment type="caution">
    <text evidence="1">The sequence shown here is derived from an EMBL/GenBank/DDBJ whole genome shotgun (WGS) entry which is preliminary data.</text>
</comment>
<evidence type="ECO:0000313" key="1">
    <source>
        <dbReference type="EMBL" id="KAG0669991.1"/>
    </source>
</evidence>
<name>A0A9P6WC74_MAUEX</name>
<dbReference type="SUPFAM" id="SSF160683">
    <property type="entry name" value="YNR034W-A-like"/>
    <property type="match status" value="1"/>
</dbReference>
<reference evidence="1 2" key="1">
    <citation type="submission" date="2020-11" db="EMBL/GenBank/DDBJ databases">
        <title>Kefir isolates.</title>
        <authorList>
            <person name="Marcisauskas S."/>
            <person name="Kim Y."/>
            <person name="Blasche S."/>
        </authorList>
    </citation>
    <scope>NUCLEOTIDE SEQUENCE [LARGE SCALE GENOMIC DNA]</scope>
    <source>
        <strain evidence="1 2">OG2</strain>
    </source>
</reference>
<protein>
    <submittedName>
        <fullName evidence="1">Uncharacterized protein</fullName>
    </submittedName>
</protein>
<dbReference type="Pfam" id="PF11503">
    <property type="entry name" value="YNR034W-A-like"/>
    <property type="match status" value="1"/>
</dbReference>
<dbReference type="EMBL" id="PUHR01000029">
    <property type="protein sequence ID" value="KAG0669991.1"/>
    <property type="molecule type" value="Genomic_DNA"/>
</dbReference>
<dbReference type="Gene3D" id="3.40.1840.10">
    <property type="entry name" value="YNR034W-A-like"/>
    <property type="match status" value="1"/>
</dbReference>
<proteinExistence type="predicted"/>
<organism evidence="1 2">
    <name type="scientific">Maudiozyma exigua</name>
    <name type="common">Yeast</name>
    <name type="synonym">Kazachstania exigua</name>
    <dbReference type="NCBI Taxonomy" id="34358"/>
    <lineage>
        <taxon>Eukaryota</taxon>
        <taxon>Fungi</taxon>
        <taxon>Dikarya</taxon>
        <taxon>Ascomycota</taxon>
        <taxon>Saccharomycotina</taxon>
        <taxon>Saccharomycetes</taxon>
        <taxon>Saccharomycetales</taxon>
        <taxon>Saccharomycetaceae</taxon>
        <taxon>Maudiozyma</taxon>
    </lineage>
</organism>
<dbReference type="OrthoDB" id="4057220at2759"/>
<dbReference type="Proteomes" id="UP000750334">
    <property type="component" value="Unassembled WGS sequence"/>
</dbReference>
<sequence length="82" mass="8936">MSDNGIVNSGSDVVGTMVYDERGNILQYSGIGKSRKQDITQLTMLPVDKDGFASVTDQSAGLKVSLYTKDQMTVVTYKKILN</sequence>
<dbReference type="InterPro" id="IPR021591">
    <property type="entry name" value="YNR034W-A/EGO2"/>
</dbReference>
<evidence type="ECO:0000313" key="2">
    <source>
        <dbReference type="Proteomes" id="UP000750334"/>
    </source>
</evidence>
<gene>
    <name evidence="1" type="ORF">C6P45_002936</name>
</gene>
<dbReference type="InterPro" id="IPR035098">
    <property type="entry name" value="YNR034W-A/EGO2_sf"/>
</dbReference>
<dbReference type="AlphaFoldDB" id="A0A9P6WC74"/>
<accession>A0A9P6WC74</accession>
<keyword evidence="2" id="KW-1185">Reference proteome</keyword>